<dbReference type="AlphaFoldDB" id="A0A7Z1DWX5"/>
<evidence type="ECO:0000313" key="3">
    <source>
        <dbReference type="Proteomes" id="UP000216984"/>
    </source>
</evidence>
<accession>A0A7Z1DWX5</accession>
<comment type="caution">
    <text evidence="2">The sequence shown here is derived from an EMBL/GenBank/DDBJ whole genome shotgun (WGS) entry which is preliminary data.</text>
</comment>
<proteinExistence type="predicted"/>
<protein>
    <recommendedName>
        <fullName evidence="4">Carboxypeptidase regulatory-like domain-containing protein</fullName>
    </recommendedName>
</protein>
<reference evidence="2 3" key="1">
    <citation type="submission" date="2017-06" db="EMBL/GenBank/DDBJ databases">
        <title>Draft genome sequence of the halophilic bacterium Marinobacter vinifirmus FB1.</title>
        <authorList>
            <person name="Stepanov V.G."/>
            <person name="Roberts D.J."/>
            <person name="Fox G.E."/>
        </authorList>
    </citation>
    <scope>NUCLEOTIDE SEQUENCE [LARGE SCALE GENOMIC DNA]</scope>
    <source>
        <strain evidence="2 3">FB1</strain>
    </source>
</reference>
<evidence type="ECO:0000313" key="2">
    <source>
        <dbReference type="EMBL" id="OZC37508.1"/>
    </source>
</evidence>
<feature type="chain" id="PRO_5030997755" description="Carboxypeptidase regulatory-like domain-containing protein" evidence="1">
    <location>
        <begin position="21"/>
        <end position="1086"/>
    </location>
</feature>
<organism evidence="2 3">
    <name type="scientific">Marinobacter vinifirmus</name>
    <dbReference type="NCBI Taxonomy" id="355591"/>
    <lineage>
        <taxon>Bacteria</taxon>
        <taxon>Pseudomonadati</taxon>
        <taxon>Pseudomonadota</taxon>
        <taxon>Gammaproteobacteria</taxon>
        <taxon>Pseudomonadales</taxon>
        <taxon>Marinobacteraceae</taxon>
        <taxon>Marinobacter</taxon>
    </lineage>
</organism>
<gene>
    <name evidence="2" type="ORF">B9Q17_13255</name>
</gene>
<dbReference type="Proteomes" id="UP000216984">
    <property type="component" value="Unassembled WGS sequence"/>
</dbReference>
<keyword evidence="1" id="KW-0732">Signal</keyword>
<feature type="signal peptide" evidence="1">
    <location>
        <begin position="1"/>
        <end position="20"/>
    </location>
</feature>
<evidence type="ECO:0008006" key="4">
    <source>
        <dbReference type="Google" id="ProtNLM"/>
    </source>
</evidence>
<dbReference type="PROSITE" id="PS51257">
    <property type="entry name" value="PROKAR_LIPOPROTEIN"/>
    <property type="match status" value="1"/>
</dbReference>
<sequence length="1086" mass="115097">MIHLKKAALALAVASTFALAGCSNSSSSGGGEVAPPGGSVQSVAGAAVKGVLKNAAVTIFELSGSGERTEVGASKTNDDGEYEVQLSGNYQGGLLEVEVTSVPGQTRMVCDASACGTVEKGQDFDIPSGFKMTALVEKESGSAKISAPVTAWSTMASNRAKALVSEGLSYSDASRRASSEVSLVAGFDVSRTTARDISDLAGASEKEVQAAAMNAVIAEAVFSVGDGGVLDFVTRFEQLSKVLDDGALDDNDGELRTALADATVKVSQDSTIQLAESVRKELDSVANQVKEGIDVSNSTDSELSFRGFVSQVRAWANSIESVNSEELSAAVKADSETIKNIFSASTEGQFAFLGHVLDAANEFLLNSPEQVSVLINNGGSKSVTVEDDNGRTVGAATLKFSDNNGLNIEITGQAGTGEVFEPVNLVMATSIPVSQLDVVAQPDREGSINLLINSLQKENSIALSGTIGSDLIALNNLSLNLSLQESITASAAGGMMDEADSIEAKFASAKLAGQVTINSAEGDRFSGDLEVGLTRLKDADLPYSALNFTRISVERFRVSGEFDSANPEVGSFSASAALNIRNGAEFDVLSWGEYSSQTRWLPLSATEEELGFMSQPFSDDVVVGFVQGGFDADYQGQWGYGQYFVDNGQARENYLYPGDSNLSGMTDQVVNSVLQRLRGLEGRFVLESWETNSAIYELTPEEFTTLPLVYGWINYDEVVGYGNVTLGMDGGSLGSFEDSNLVFVDANGGRISVGNVWSDEEGGSTLSFDASFNVLEDWVSGGAQLIGTPNPLLEVDASQYVNVEGATYRGYWLDFSSMSGEVEYWGNVNYQVPVSLSRFEACVSNAPNELQKLTGWAYSDLSEQETLVHCAENTLAGNWVDFGYSDYEGMSVDFSQLDQVGRNILVSELGDFAEDVDTRSYYSELTFGSAASGLSNAATIEMLAEFPDLETADYFLNGSITVSAEVELPELPLAKATVTLDRTAQKGGSVLANVIWNGGNYSVRVASTNFEDLAGTEVNAEFFNAEGHLLQLTPSFDADKKLVGLTGKAMANGQEVGKVTLRDTAAGKIPVIEYNSGSETIVETLF</sequence>
<keyword evidence="3" id="KW-1185">Reference proteome</keyword>
<dbReference type="EMBL" id="NEFY01000001">
    <property type="protein sequence ID" value="OZC37508.1"/>
    <property type="molecule type" value="Genomic_DNA"/>
</dbReference>
<dbReference type="RefSeq" id="WP_094623633.1">
    <property type="nucleotide sequence ID" value="NZ_NEFY01000001.1"/>
</dbReference>
<evidence type="ECO:0000256" key="1">
    <source>
        <dbReference type="SAM" id="SignalP"/>
    </source>
</evidence>
<name>A0A7Z1DWX5_9GAMM</name>